<organism evidence="2 3">
    <name type="scientific">Candidatus Thiodubiliella endoseptemdiera</name>
    <dbReference type="NCBI Taxonomy" id="2738886"/>
    <lineage>
        <taxon>Bacteria</taxon>
        <taxon>Pseudomonadati</taxon>
        <taxon>Pseudomonadota</taxon>
        <taxon>Gammaproteobacteria</taxon>
        <taxon>Candidatus Pseudothioglobaceae</taxon>
        <taxon>Candidatus Thiodubiliella</taxon>
    </lineage>
</organism>
<evidence type="ECO:0000313" key="3">
    <source>
        <dbReference type="Proteomes" id="UP000568751"/>
    </source>
</evidence>
<gene>
    <name evidence="2" type="ORF">H0A76_02345</name>
</gene>
<dbReference type="Pfam" id="PF10276">
    <property type="entry name" value="zf-CHCC"/>
    <property type="match status" value="1"/>
</dbReference>
<dbReference type="EMBL" id="JACCHT010000001">
    <property type="protein sequence ID" value="NYT26847.1"/>
    <property type="molecule type" value="Genomic_DNA"/>
</dbReference>
<accession>A0A853F084</accession>
<sequence>MIIGIDDFQQKNVSFSIVKKADLPTHCPPIEVQKWSMHPKVFMQFDEQGEATCPYCGSKYQLVD</sequence>
<reference evidence="2 3" key="1">
    <citation type="submission" date="2020-05" db="EMBL/GenBank/DDBJ databases">
        <title>Horizontal transmission and recombination maintain forever young bacterial symbiont genomes.</title>
        <authorList>
            <person name="Russell S.L."/>
            <person name="Pepper-Tunick E."/>
            <person name="Svedberg J."/>
            <person name="Byrne A."/>
            <person name="Ruelas Castillo J."/>
            <person name="Vollmers C."/>
            <person name="Beinart R.A."/>
            <person name="Corbett-Detig R."/>
        </authorList>
    </citation>
    <scope>NUCLEOTIDE SEQUENCE [LARGE SCALE GENOMIC DNA]</scope>
    <source>
        <strain evidence="2">455</strain>
    </source>
</reference>
<dbReference type="RefSeq" id="WP_369152164.1">
    <property type="nucleotide sequence ID" value="NZ_OZ156463.1"/>
</dbReference>
<protein>
    <submittedName>
        <fullName evidence="2">Zinc-finger domain-containing protein</fullName>
    </submittedName>
</protein>
<evidence type="ECO:0000313" key="2">
    <source>
        <dbReference type="EMBL" id="NYT26847.1"/>
    </source>
</evidence>
<feature type="domain" description="Zinc finger CHCC-type" evidence="1">
    <location>
        <begin position="37"/>
        <end position="60"/>
    </location>
</feature>
<keyword evidence="2" id="KW-0863">Zinc-finger</keyword>
<dbReference type="InterPro" id="IPR019401">
    <property type="entry name" value="Znf_CHCC"/>
</dbReference>
<dbReference type="Gene3D" id="2.60.260.40">
    <property type="entry name" value="q5lls5 like domains"/>
    <property type="match status" value="1"/>
</dbReference>
<keyword evidence="2" id="KW-0862">Zinc</keyword>
<dbReference type="GO" id="GO:0008270">
    <property type="term" value="F:zinc ion binding"/>
    <property type="evidence" value="ECO:0007669"/>
    <property type="project" value="UniProtKB-KW"/>
</dbReference>
<proteinExistence type="predicted"/>
<comment type="caution">
    <text evidence="2">The sequence shown here is derived from an EMBL/GenBank/DDBJ whole genome shotgun (WGS) entry which is preliminary data.</text>
</comment>
<name>A0A853F084_9GAMM</name>
<dbReference type="AlphaFoldDB" id="A0A853F084"/>
<evidence type="ECO:0000259" key="1">
    <source>
        <dbReference type="Pfam" id="PF10276"/>
    </source>
</evidence>
<dbReference type="Proteomes" id="UP000568751">
    <property type="component" value="Unassembled WGS sequence"/>
</dbReference>
<keyword evidence="2" id="KW-0479">Metal-binding</keyword>